<sequence length="125" mass="13561">MVITVKATGTDTQVREGTTTTTTTLPPRARHTAWAGQVSRWWSLCHIVTPSPESPPPPPPPPLPAFRLTCLRKTPASEDRQGLFCLQTANIYGSLDTVTATPPPACHPSPCYANARLPLTTEQLF</sequence>
<keyword evidence="3" id="KW-1185">Reference proteome</keyword>
<evidence type="ECO:0000256" key="1">
    <source>
        <dbReference type="SAM" id="MobiDB-lite"/>
    </source>
</evidence>
<protein>
    <submittedName>
        <fullName evidence="2">Uncharacterized protein</fullName>
    </submittedName>
</protein>
<dbReference type="EMBL" id="JARAKH010000025">
    <property type="protein sequence ID" value="KAK8390770.1"/>
    <property type="molecule type" value="Genomic_DNA"/>
</dbReference>
<comment type="caution">
    <text evidence="2">The sequence shown here is derived from an EMBL/GenBank/DDBJ whole genome shotgun (WGS) entry which is preliminary data.</text>
</comment>
<gene>
    <name evidence="2" type="ORF">O3P69_010466</name>
</gene>
<accession>A0AAW0TTF5</accession>
<reference evidence="2 3" key="1">
    <citation type="submission" date="2023-03" db="EMBL/GenBank/DDBJ databases">
        <title>High-quality genome of Scylla paramamosain provides insights in environmental adaptation.</title>
        <authorList>
            <person name="Zhang L."/>
        </authorList>
    </citation>
    <scope>NUCLEOTIDE SEQUENCE [LARGE SCALE GENOMIC DNA]</scope>
    <source>
        <strain evidence="2">LZ_2023a</strain>
        <tissue evidence="2">Muscle</tissue>
    </source>
</reference>
<organism evidence="2 3">
    <name type="scientific">Scylla paramamosain</name>
    <name type="common">Mud crab</name>
    <dbReference type="NCBI Taxonomy" id="85552"/>
    <lineage>
        <taxon>Eukaryota</taxon>
        <taxon>Metazoa</taxon>
        <taxon>Ecdysozoa</taxon>
        <taxon>Arthropoda</taxon>
        <taxon>Crustacea</taxon>
        <taxon>Multicrustacea</taxon>
        <taxon>Malacostraca</taxon>
        <taxon>Eumalacostraca</taxon>
        <taxon>Eucarida</taxon>
        <taxon>Decapoda</taxon>
        <taxon>Pleocyemata</taxon>
        <taxon>Brachyura</taxon>
        <taxon>Eubrachyura</taxon>
        <taxon>Portunoidea</taxon>
        <taxon>Portunidae</taxon>
        <taxon>Portuninae</taxon>
        <taxon>Scylla</taxon>
    </lineage>
</organism>
<proteinExistence type="predicted"/>
<evidence type="ECO:0000313" key="2">
    <source>
        <dbReference type="EMBL" id="KAK8390770.1"/>
    </source>
</evidence>
<feature type="region of interest" description="Disordered" evidence="1">
    <location>
        <begin position="1"/>
        <end position="26"/>
    </location>
</feature>
<dbReference type="Proteomes" id="UP001487740">
    <property type="component" value="Unassembled WGS sequence"/>
</dbReference>
<evidence type="ECO:0000313" key="3">
    <source>
        <dbReference type="Proteomes" id="UP001487740"/>
    </source>
</evidence>
<dbReference type="AlphaFoldDB" id="A0AAW0TTF5"/>
<name>A0AAW0TTF5_SCYPA</name>
<feature type="compositionally biased region" description="Low complexity" evidence="1">
    <location>
        <begin position="8"/>
        <end position="24"/>
    </location>
</feature>